<dbReference type="AlphaFoldDB" id="A0A914IEK0"/>
<name>A0A914IEK0_GLORO</name>
<dbReference type="WBParaSite" id="Gr19_v10_g9498.t1">
    <property type="protein sequence ID" value="Gr19_v10_g9498.t1"/>
    <property type="gene ID" value="Gr19_v10_g9498"/>
</dbReference>
<feature type="compositionally biased region" description="Basic and acidic residues" evidence="1">
    <location>
        <begin position="1"/>
        <end position="21"/>
    </location>
</feature>
<evidence type="ECO:0000256" key="1">
    <source>
        <dbReference type="SAM" id="MobiDB-lite"/>
    </source>
</evidence>
<feature type="region of interest" description="Disordered" evidence="1">
    <location>
        <begin position="67"/>
        <end position="173"/>
    </location>
</feature>
<feature type="compositionally biased region" description="Basic and acidic residues" evidence="1">
    <location>
        <begin position="146"/>
        <end position="163"/>
    </location>
</feature>
<evidence type="ECO:0000313" key="3">
    <source>
        <dbReference type="WBParaSite" id="Gr19_v10_g9494.t1"/>
    </source>
</evidence>
<feature type="compositionally biased region" description="Polar residues" evidence="1">
    <location>
        <begin position="84"/>
        <end position="93"/>
    </location>
</feature>
<keyword evidence="2" id="KW-1185">Reference proteome</keyword>
<evidence type="ECO:0000313" key="4">
    <source>
        <dbReference type="WBParaSite" id="Gr19_v10_g9496.t1"/>
    </source>
</evidence>
<dbReference type="Proteomes" id="UP000887572">
    <property type="component" value="Unplaced"/>
</dbReference>
<feature type="compositionally biased region" description="Low complexity" evidence="1">
    <location>
        <begin position="110"/>
        <end position="119"/>
    </location>
</feature>
<sequence length="206" mass="23193">MTSRLPEDASHEFDVAKEKHAPMGTWERPDVGNGQKVKRGRSGRTEFYVALFFQVFCSFYVTDSTSHQSGTSGAISSSSRKSVNNKFKQQKSVYNKVKQRKVGNNKHQTAHQVHQTAQQVHKRHDTKQAWTTSPSSTASAQSCTDTHSDVDNESKQHIKRSEWNRPQTNPGQRVQAAHREFKGNSGHCSQYTIGQVVSALVSFSQW</sequence>
<proteinExistence type="predicted"/>
<feature type="compositionally biased region" description="Low complexity" evidence="1">
    <location>
        <begin position="129"/>
        <end position="142"/>
    </location>
</feature>
<dbReference type="WBParaSite" id="Gr19_v10_g9494.t1">
    <property type="protein sequence ID" value="Gr19_v10_g9494.t1"/>
    <property type="gene ID" value="Gr19_v10_g9494"/>
</dbReference>
<protein>
    <submittedName>
        <fullName evidence="3 4">Uncharacterized protein</fullName>
    </submittedName>
</protein>
<feature type="region of interest" description="Disordered" evidence="1">
    <location>
        <begin position="1"/>
        <end position="38"/>
    </location>
</feature>
<evidence type="ECO:0000313" key="2">
    <source>
        <dbReference type="Proteomes" id="UP000887572"/>
    </source>
</evidence>
<accession>A0A914IEK0</accession>
<feature type="compositionally biased region" description="Low complexity" evidence="1">
    <location>
        <begin position="67"/>
        <end position="82"/>
    </location>
</feature>
<organism evidence="2 3">
    <name type="scientific">Globodera rostochiensis</name>
    <name type="common">Golden nematode worm</name>
    <name type="synonym">Heterodera rostochiensis</name>
    <dbReference type="NCBI Taxonomy" id="31243"/>
    <lineage>
        <taxon>Eukaryota</taxon>
        <taxon>Metazoa</taxon>
        <taxon>Ecdysozoa</taxon>
        <taxon>Nematoda</taxon>
        <taxon>Chromadorea</taxon>
        <taxon>Rhabditida</taxon>
        <taxon>Tylenchina</taxon>
        <taxon>Tylenchomorpha</taxon>
        <taxon>Tylenchoidea</taxon>
        <taxon>Heteroderidae</taxon>
        <taxon>Heteroderinae</taxon>
        <taxon>Globodera</taxon>
    </lineage>
</organism>
<reference evidence="3 4" key="1">
    <citation type="submission" date="2022-11" db="UniProtKB">
        <authorList>
            <consortium name="WormBaseParasite"/>
        </authorList>
    </citation>
    <scope>IDENTIFICATION</scope>
</reference>
<dbReference type="WBParaSite" id="Gr19_v10_g9496.t1">
    <property type="protein sequence ID" value="Gr19_v10_g9496.t1"/>
    <property type="gene ID" value="Gr19_v10_g9496"/>
</dbReference>